<dbReference type="EMBL" id="BQNB010011058">
    <property type="protein sequence ID" value="GJS85545.1"/>
    <property type="molecule type" value="Genomic_DNA"/>
</dbReference>
<sequence>MFKHDCMFQEADLSILFVHGLQEFGSSIRKQVRGNPTCLVQTRRMNFISSMTKSGKQSTNTIWQDDYKAQWLWQEQEGMRSD</sequence>
<reference evidence="1" key="2">
    <citation type="submission" date="2022-01" db="EMBL/GenBank/DDBJ databases">
        <authorList>
            <person name="Yamashiro T."/>
            <person name="Shiraishi A."/>
            <person name="Satake H."/>
            <person name="Nakayama K."/>
        </authorList>
    </citation>
    <scope>NUCLEOTIDE SEQUENCE</scope>
</reference>
<keyword evidence="2" id="KW-1185">Reference proteome</keyword>
<reference evidence="1" key="1">
    <citation type="journal article" date="2022" name="Int. J. Mol. Sci.">
        <title>Draft Genome of Tanacetum Coccineum: Genomic Comparison of Closely Related Tanacetum-Family Plants.</title>
        <authorList>
            <person name="Yamashiro T."/>
            <person name="Shiraishi A."/>
            <person name="Nakayama K."/>
            <person name="Satake H."/>
        </authorList>
    </citation>
    <scope>NUCLEOTIDE SEQUENCE</scope>
</reference>
<organism evidence="1 2">
    <name type="scientific">Tanacetum coccineum</name>
    <dbReference type="NCBI Taxonomy" id="301880"/>
    <lineage>
        <taxon>Eukaryota</taxon>
        <taxon>Viridiplantae</taxon>
        <taxon>Streptophyta</taxon>
        <taxon>Embryophyta</taxon>
        <taxon>Tracheophyta</taxon>
        <taxon>Spermatophyta</taxon>
        <taxon>Magnoliopsida</taxon>
        <taxon>eudicotyledons</taxon>
        <taxon>Gunneridae</taxon>
        <taxon>Pentapetalae</taxon>
        <taxon>asterids</taxon>
        <taxon>campanulids</taxon>
        <taxon>Asterales</taxon>
        <taxon>Asteraceae</taxon>
        <taxon>Asteroideae</taxon>
        <taxon>Anthemideae</taxon>
        <taxon>Anthemidinae</taxon>
        <taxon>Tanacetum</taxon>
    </lineage>
</organism>
<dbReference type="Proteomes" id="UP001151760">
    <property type="component" value="Unassembled WGS sequence"/>
</dbReference>
<proteinExistence type="predicted"/>
<evidence type="ECO:0000313" key="2">
    <source>
        <dbReference type="Proteomes" id="UP001151760"/>
    </source>
</evidence>
<evidence type="ECO:0000313" key="1">
    <source>
        <dbReference type="EMBL" id="GJS85545.1"/>
    </source>
</evidence>
<name>A0ABQ4Z5Z8_9ASTR</name>
<gene>
    <name evidence="1" type="ORF">Tco_0752086</name>
</gene>
<protein>
    <submittedName>
        <fullName evidence="1">Uncharacterized protein</fullName>
    </submittedName>
</protein>
<comment type="caution">
    <text evidence="1">The sequence shown here is derived from an EMBL/GenBank/DDBJ whole genome shotgun (WGS) entry which is preliminary data.</text>
</comment>
<accession>A0ABQ4Z5Z8</accession>